<protein>
    <submittedName>
        <fullName evidence="1">Uncharacterized protein</fullName>
    </submittedName>
</protein>
<reference evidence="1 2" key="1">
    <citation type="journal article" name="Front. Microbiol.">
        <title>Sugar Metabolism of the First Thermophilic Planctomycete Thermogutta terrifontis: Comparative Genomic and Transcriptomic Approaches.</title>
        <authorList>
            <person name="Elcheninov A.G."/>
            <person name="Menzel P."/>
            <person name="Gudbergsdottir S.R."/>
            <person name="Slesarev A.I."/>
            <person name="Kadnikov V.V."/>
            <person name="Krogh A."/>
            <person name="Bonch-Osmolovskaya E.A."/>
            <person name="Peng X."/>
            <person name="Kublanov I.V."/>
        </authorList>
    </citation>
    <scope>NUCLEOTIDE SEQUENCE [LARGE SCALE GENOMIC DNA]</scope>
    <source>
        <strain evidence="1 2">R1</strain>
    </source>
</reference>
<keyword evidence="2" id="KW-1185">Reference proteome</keyword>
<sequence length="45" mass="5026">MSDINWKTMGWIVGTWIRPARIGGKVCRLSSFVKGWVVPLIVGPI</sequence>
<evidence type="ECO:0000313" key="1">
    <source>
        <dbReference type="EMBL" id="ASV73985.1"/>
    </source>
</evidence>
<dbReference type="Proteomes" id="UP000215086">
    <property type="component" value="Chromosome"/>
</dbReference>
<proteinExistence type="predicted"/>
<evidence type="ECO:0000313" key="2">
    <source>
        <dbReference type="Proteomes" id="UP000215086"/>
    </source>
</evidence>
<organism evidence="1 2">
    <name type="scientific">Thermogutta terrifontis</name>
    <dbReference type="NCBI Taxonomy" id="1331910"/>
    <lineage>
        <taxon>Bacteria</taxon>
        <taxon>Pseudomonadati</taxon>
        <taxon>Planctomycetota</taxon>
        <taxon>Planctomycetia</taxon>
        <taxon>Pirellulales</taxon>
        <taxon>Thermoguttaceae</taxon>
        <taxon>Thermogutta</taxon>
    </lineage>
</organism>
<name>A0A286RDE1_9BACT</name>
<dbReference type="EMBL" id="CP018477">
    <property type="protein sequence ID" value="ASV73985.1"/>
    <property type="molecule type" value="Genomic_DNA"/>
</dbReference>
<accession>A0A286RDE1</accession>
<dbReference type="KEGG" id="ttf:THTE_1383"/>
<gene>
    <name evidence="1" type="ORF">THTE_1383</name>
</gene>
<dbReference type="AlphaFoldDB" id="A0A286RDE1"/>